<feature type="region of interest" description="Disordered" evidence="1">
    <location>
        <begin position="115"/>
        <end position="143"/>
    </location>
</feature>
<dbReference type="EMBL" id="MU003700">
    <property type="protein sequence ID" value="KAF2809894.1"/>
    <property type="molecule type" value="Genomic_DNA"/>
</dbReference>
<dbReference type="OrthoDB" id="10687458at2759"/>
<dbReference type="Proteomes" id="UP000504636">
    <property type="component" value="Unplaced"/>
</dbReference>
<accession>A0A6A6YPF1</accession>
<evidence type="ECO:0000256" key="1">
    <source>
        <dbReference type="SAM" id="MobiDB-lite"/>
    </source>
</evidence>
<evidence type="ECO:0000313" key="3">
    <source>
        <dbReference type="Proteomes" id="UP000504636"/>
    </source>
</evidence>
<dbReference type="RefSeq" id="XP_033576858.1">
    <property type="nucleotide sequence ID" value="XM_033725478.1"/>
</dbReference>
<dbReference type="AlphaFoldDB" id="A0A6A6YPF1"/>
<organism evidence="2">
    <name type="scientific">Mytilinidion resinicola</name>
    <dbReference type="NCBI Taxonomy" id="574789"/>
    <lineage>
        <taxon>Eukaryota</taxon>
        <taxon>Fungi</taxon>
        <taxon>Dikarya</taxon>
        <taxon>Ascomycota</taxon>
        <taxon>Pezizomycotina</taxon>
        <taxon>Dothideomycetes</taxon>
        <taxon>Pleosporomycetidae</taxon>
        <taxon>Mytilinidiales</taxon>
        <taxon>Mytilinidiaceae</taxon>
        <taxon>Mytilinidion</taxon>
    </lineage>
</organism>
<dbReference type="GeneID" id="54466371"/>
<keyword evidence="3" id="KW-1185">Reference proteome</keyword>
<feature type="compositionally biased region" description="Polar residues" evidence="1">
    <location>
        <begin position="318"/>
        <end position="328"/>
    </location>
</feature>
<evidence type="ECO:0000313" key="4">
    <source>
        <dbReference type="RefSeq" id="XP_033576858.1"/>
    </source>
</evidence>
<evidence type="ECO:0000313" key="2">
    <source>
        <dbReference type="EMBL" id="KAF2809894.1"/>
    </source>
</evidence>
<feature type="region of interest" description="Disordered" evidence="1">
    <location>
        <begin position="298"/>
        <end position="339"/>
    </location>
</feature>
<gene>
    <name evidence="2 4" type="ORF">BDZ99DRAFT_519993</name>
</gene>
<name>A0A6A6YPF1_9PEZI</name>
<reference evidence="4" key="2">
    <citation type="submission" date="2020-04" db="EMBL/GenBank/DDBJ databases">
        <authorList>
            <consortium name="NCBI Genome Project"/>
        </authorList>
    </citation>
    <scope>NUCLEOTIDE SEQUENCE</scope>
    <source>
        <strain evidence="4">CBS 304.34</strain>
    </source>
</reference>
<protein>
    <submittedName>
        <fullName evidence="2 4">Uncharacterized protein</fullName>
    </submittedName>
</protein>
<reference evidence="2 4" key="1">
    <citation type="journal article" date="2020" name="Stud. Mycol.">
        <title>101 Dothideomycetes genomes: a test case for predicting lifestyles and emergence of pathogens.</title>
        <authorList>
            <person name="Haridas S."/>
            <person name="Albert R."/>
            <person name="Binder M."/>
            <person name="Bloem J."/>
            <person name="Labutti K."/>
            <person name="Salamov A."/>
            <person name="Andreopoulos B."/>
            <person name="Baker S."/>
            <person name="Barry K."/>
            <person name="Bills G."/>
            <person name="Bluhm B."/>
            <person name="Cannon C."/>
            <person name="Castanera R."/>
            <person name="Culley D."/>
            <person name="Daum C."/>
            <person name="Ezra D."/>
            <person name="Gonzalez J."/>
            <person name="Henrissat B."/>
            <person name="Kuo A."/>
            <person name="Liang C."/>
            <person name="Lipzen A."/>
            <person name="Lutzoni F."/>
            <person name="Magnuson J."/>
            <person name="Mondo S."/>
            <person name="Nolan M."/>
            <person name="Ohm R."/>
            <person name="Pangilinan J."/>
            <person name="Park H.-J."/>
            <person name="Ramirez L."/>
            <person name="Alfaro M."/>
            <person name="Sun H."/>
            <person name="Tritt A."/>
            <person name="Yoshinaga Y."/>
            <person name="Zwiers L.-H."/>
            <person name="Turgeon B."/>
            <person name="Goodwin S."/>
            <person name="Spatafora J."/>
            <person name="Crous P."/>
            <person name="Grigoriev I."/>
        </authorList>
    </citation>
    <scope>NUCLEOTIDE SEQUENCE</scope>
    <source>
        <strain evidence="2 4">CBS 304.34</strain>
    </source>
</reference>
<feature type="compositionally biased region" description="Basic and acidic residues" evidence="1">
    <location>
        <begin position="304"/>
        <end position="317"/>
    </location>
</feature>
<feature type="compositionally biased region" description="Polar residues" evidence="1">
    <location>
        <begin position="115"/>
        <end position="140"/>
    </location>
</feature>
<sequence length="499" mass="52797">MEGSGGNYKSPSAIMVEYSKLMVEETQITGHHSAIQLRMANRVAHSLADHQVEAFRNQAWTLRDELVRINRLRIALLGAYHSVKYQPYWGPDLTNVDSSNVVFIAEAQVPSASISPSDVTETAKASTTSGRITADSNSVAGPSALAPNDTSVSAFPPPAEGSNKYDISDFGNIVRTSTGAHVELICYKCGENAVGRGQKRALHFLGGVEAFRRHLERIHNERLTPSAVLDQCAARTFSEDDIEALATASANAPANAPIVKKIPCQIAARDEGPRNRLGAPISQADINETAQHVANLDASASENGSHHTSTEVPDTRRPSAQRSRQSVSDLVGGGGPQNGIEASIGRVNVGVMMNGNINLTHPASFTLSMSVLHNTGRHLPGFLALQAKVAARKSSGAGVATASSQQAVAPVAQASLAISEQAHSAQHNAGRKRGELPGFLALRAKYAARISSGAGVATASSQQAVAPNAQASPAIPVPSKWTHYYRRDNFGEPDDEYDG</sequence>
<proteinExistence type="predicted"/>
<reference evidence="4" key="3">
    <citation type="submission" date="2025-04" db="UniProtKB">
        <authorList>
            <consortium name="RefSeq"/>
        </authorList>
    </citation>
    <scope>IDENTIFICATION</scope>
    <source>
        <strain evidence="4">CBS 304.34</strain>
    </source>
</reference>